<evidence type="ECO:0000313" key="2">
    <source>
        <dbReference type="EMBL" id="KXB39136.1"/>
    </source>
</evidence>
<dbReference type="InterPro" id="IPR025150">
    <property type="entry name" value="GH123_cat"/>
</dbReference>
<sequence>MADVLGLLSANDEFFYPNSELKIVPTNLHLAMALNNYASFQLLLESKAENVEFKLDSSDFIAEYYEMQAIPVEYNTGDGENQGGAMVLTDRPSVKPAYATRLAPFTVYDCLKRCKTGLVPTCGNKLAAYVSLKAKPNLKAGQYKVNLIAKAKDLLYELALDISVYNVLVPADTFDFTNWFSEEAIERMHHVRKTEKAYLAFLDKYAEVMQRLRQNTFYLQFDEQCLVDRANYKFDFEHLTERINVFFKRGLKNLELGVLLDRGKLPDGMPDMYTANFKCALAKDLEFDSIEGYKFTVRFVQALAAYLKKHGWAENIFFHIHDEPDIHYKDEAALQARRRQYYLAVSILRKYLPNVRVIEAVDSPKFRGGIDIWVPGTAGYERQKAEFDQLIELGETVWAYVCCGPEGYWLNRFLDCPLLKNRLLFWGCAKNRLCGFLHWGLNQFPEGMDPFKATSCPNHTGIGTNFPCGDAFIVYPTLEDVHIGMRFESERRGAEDVALFQVLYQKDKAYFYELLDQAFTNNYTYETDPSKISELYEKLLARLAELA</sequence>
<reference evidence="3" key="1">
    <citation type="submission" date="2016-01" db="EMBL/GenBank/DDBJ databases">
        <authorList>
            <person name="Mitreva M."/>
            <person name="Pepin K.H."/>
            <person name="Mihindukulasuriya K.A."/>
            <person name="Fulton R."/>
            <person name="Fronick C."/>
            <person name="O'Laughlin M."/>
            <person name="Miner T."/>
            <person name="Herter B."/>
            <person name="Rosa B.A."/>
            <person name="Cordes M."/>
            <person name="Tomlinson C."/>
            <person name="Wollam A."/>
            <person name="Palsikar V.B."/>
            <person name="Mardis E.R."/>
            <person name="Wilson R.K."/>
        </authorList>
    </citation>
    <scope>NUCLEOTIDE SEQUENCE [LARGE SCALE GENOMIC DNA]</scope>
    <source>
        <strain evidence="3">KA00274</strain>
    </source>
</reference>
<dbReference type="RefSeq" id="WP_066714687.1">
    <property type="nucleotide sequence ID" value="NZ_JARFNM010000001.1"/>
</dbReference>
<dbReference type="STRING" id="1497955.HMPREF1872_01164"/>
<evidence type="ECO:0000313" key="3">
    <source>
        <dbReference type="Proteomes" id="UP000070080"/>
    </source>
</evidence>
<keyword evidence="3" id="KW-1185">Reference proteome</keyword>
<dbReference type="EMBL" id="LSCV01000042">
    <property type="protein sequence ID" value="KXB39136.1"/>
    <property type="molecule type" value="Genomic_DNA"/>
</dbReference>
<organism evidence="2 3">
    <name type="scientific">Amygdalobacter nucleatus</name>
    <dbReference type="NCBI Taxonomy" id="3029274"/>
    <lineage>
        <taxon>Bacteria</taxon>
        <taxon>Bacillati</taxon>
        <taxon>Bacillota</taxon>
        <taxon>Clostridia</taxon>
        <taxon>Eubacteriales</taxon>
        <taxon>Oscillospiraceae</taxon>
        <taxon>Amygdalobacter</taxon>
    </lineage>
</organism>
<dbReference type="Proteomes" id="UP000070080">
    <property type="component" value="Unassembled WGS sequence"/>
</dbReference>
<dbReference type="OrthoDB" id="197680at2"/>
<dbReference type="Pfam" id="PF13320">
    <property type="entry name" value="GH123_cat"/>
    <property type="match status" value="1"/>
</dbReference>
<gene>
    <name evidence="2" type="ORF">HMPREF1872_01164</name>
</gene>
<dbReference type="AlphaFoldDB" id="A0A133Y7F2"/>
<accession>A0A133Y7F2</accession>
<proteinExistence type="predicted"/>
<feature type="domain" description="Glycoside hydrolase 123 catalytic" evidence="1">
    <location>
        <begin position="179"/>
        <end position="503"/>
    </location>
</feature>
<comment type="caution">
    <text evidence="2">The sequence shown here is derived from an EMBL/GenBank/DDBJ whole genome shotgun (WGS) entry which is preliminary data.</text>
</comment>
<protein>
    <recommendedName>
        <fullName evidence="1">Glycoside hydrolase 123 catalytic domain-containing protein</fullName>
    </recommendedName>
</protein>
<name>A0A133Y7F2_9FIRM</name>
<evidence type="ECO:0000259" key="1">
    <source>
        <dbReference type="Pfam" id="PF13320"/>
    </source>
</evidence>